<dbReference type="EMBL" id="VYUY01000009">
    <property type="protein sequence ID" value="KAA9133752.1"/>
    <property type="molecule type" value="Genomic_DNA"/>
</dbReference>
<gene>
    <name evidence="3" type="ORF">F6B40_08345</name>
</gene>
<evidence type="ECO:0000259" key="2">
    <source>
        <dbReference type="Pfam" id="PF23931"/>
    </source>
</evidence>
<dbReference type="Pfam" id="PF23931">
    <property type="entry name" value="Terminase_6"/>
    <property type="match status" value="1"/>
</dbReference>
<feature type="region of interest" description="Disordered" evidence="1">
    <location>
        <begin position="176"/>
        <end position="204"/>
    </location>
</feature>
<dbReference type="Proteomes" id="UP000326838">
    <property type="component" value="Unassembled WGS sequence"/>
</dbReference>
<evidence type="ECO:0000256" key="1">
    <source>
        <dbReference type="SAM" id="MobiDB-lite"/>
    </source>
</evidence>
<organism evidence="3 4">
    <name type="scientific">Microbacterium caowuchunii</name>
    <dbReference type="NCBI Taxonomy" id="2614638"/>
    <lineage>
        <taxon>Bacteria</taxon>
        <taxon>Bacillati</taxon>
        <taxon>Actinomycetota</taxon>
        <taxon>Actinomycetes</taxon>
        <taxon>Micrococcales</taxon>
        <taxon>Microbacteriaceae</taxon>
        <taxon>Microbacterium</taxon>
    </lineage>
</organism>
<dbReference type="AlphaFoldDB" id="A0A5N0TFB6"/>
<name>A0A5N0TFB6_9MICO</name>
<keyword evidence="4" id="KW-1185">Reference proteome</keyword>
<dbReference type="RefSeq" id="WP_150893060.1">
    <property type="nucleotide sequence ID" value="NZ_VYUY01000009.1"/>
</dbReference>
<comment type="caution">
    <text evidence="3">The sequence shown here is derived from an EMBL/GenBank/DDBJ whole genome shotgun (WGS) entry which is preliminary data.</text>
</comment>
<evidence type="ECO:0000313" key="4">
    <source>
        <dbReference type="Proteomes" id="UP000326838"/>
    </source>
</evidence>
<proteinExistence type="predicted"/>
<accession>A0A5N0TFB6</accession>
<reference evidence="4" key="1">
    <citation type="submission" date="2019-09" db="EMBL/GenBank/DDBJ databases">
        <title>Mumia zhuanghuii sp. nov. isolated from the intestinal contents of plateau pika (Ochotona curzoniae) in the Qinghai-Tibet plateau of China.</title>
        <authorList>
            <person name="Tian Z."/>
        </authorList>
    </citation>
    <scope>NUCLEOTIDE SEQUENCE [LARGE SCALE GENOMIC DNA]</scope>
    <source>
        <strain evidence="4">L-033</strain>
    </source>
</reference>
<dbReference type="InterPro" id="IPR057630">
    <property type="entry name" value="Terminase_6"/>
</dbReference>
<sequence length="204" mass="22355">MTPEQLAQALEGRRRGLSFQTVAATLKVDESEVRAAVTDALALMPHDMDAEQERALSFSRIDRMLTGVWPKAVKGDPEAIDRVLRLEEQRARLLGEPERVRDGITTAVEETIAALTIEPEDSALVASIRQVARQIDHAVAFGSSLEATKAMYLLPHLWNGLGKLGATPEAREELKKRAGGINGEGNDKRAKLRALRTQAEKARA</sequence>
<feature type="domain" description="Terminase small subunit actinomycetes phage-type" evidence="2">
    <location>
        <begin position="107"/>
        <end position="198"/>
    </location>
</feature>
<protein>
    <recommendedName>
        <fullName evidence="2">Terminase small subunit actinomycetes phage-type domain-containing protein</fullName>
    </recommendedName>
</protein>
<evidence type="ECO:0000313" key="3">
    <source>
        <dbReference type="EMBL" id="KAA9133752.1"/>
    </source>
</evidence>